<dbReference type="Gene3D" id="1.10.260.40">
    <property type="entry name" value="lambda repressor-like DNA-binding domains"/>
    <property type="match status" value="1"/>
</dbReference>
<accession>A0A918RSK9</accession>
<evidence type="ECO:0000313" key="5">
    <source>
        <dbReference type="Proteomes" id="UP000614811"/>
    </source>
</evidence>
<sequence>MEEKNKLTDDVRTMPQEGSGSLLAAARKQQNRTIEEIADELNLSVTQIRTIELDQSEGLPEPTYVRGYIRSYASLLGLDPEQVLEHYLNPNWQKGARLDDLPRGIGSASDSERSSVFSFGKLVMVAIVAGVFALWYTGKFDGLLGDQTAPVAQSVTAGPTATQPAESNTSTEIPDTTVVETSSELSEQAQTTSPLNQTADEVIAANESLEDESLQQRVGQVLVLDFNDTCWVDIRDSDGKRLAYKSYAGGEQLEVQSELPITVFLGKAAAVTAKVNGDDFDLTPHREGVFARFSIGE</sequence>
<reference evidence="4" key="1">
    <citation type="journal article" date="2014" name="Int. J. Syst. Evol. Microbiol.">
        <title>Complete genome sequence of Corynebacterium casei LMG S-19264T (=DSM 44701T), isolated from a smear-ripened cheese.</title>
        <authorList>
            <consortium name="US DOE Joint Genome Institute (JGI-PGF)"/>
            <person name="Walter F."/>
            <person name="Albersmeier A."/>
            <person name="Kalinowski J."/>
            <person name="Ruckert C."/>
        </authorList>
    </citation>
    <scope>NUCLEOTIDE SEQUENCE</scope>
    <source>
        <strain evidence="4">KCTC 12711</strain>
    </source>
</reference>
<proteinExistence type="predicted"/>
<organism evidence="4 5">
    <name type="scientific">Arenicella chitinivorans</name>
    <dbReference type="NCBI Taxonomy" id="1329800"/>
    <lineage>
        <taxon>Bacteria</taxon>
        <taxon>Pseudomonadati</taxon>
        <taxon>Pseudomonadota</taxon>
        <taxon>Gammaproteobacteria</taxon>
        <taxon>Arenicellales</taxon>
        <taxon>Arenicellaceae</taxon>
        <taxon>Arenicella</taxon>
    </lineage>
</organism>
<evidence type="ECO:0000256" key="2">
    <source>
        <dbReference type="SAM" id="Phobius"/>
    </source>
</evidence>
<evidence type="ECO:0000313" key="4">
    <source>
        <dbReference type="EMBL" id="GHA09200.1"/>
    </source>
</evidence>
<dbReference type="InterPro" id="IPR050400">
    <property type="entry name" value="Bact_Cytoskel_RodZ"/>
</dbReference>
<dbReference type="Proteomes" id="UP000614811">
    <property type="component" value="Unassembled WGS sequence"/>
</dbReference>
<keyword evidence="2" id="KW-0812">Transmembrane</keyword>
<dbReference type="CDD" id="cd00093">
    <property type="entry name" value="HTH_XRE"/>
    <property type="match status" value="1"/>
</dbReference>
<reference evidence="4" key="2">
    <citation type="submission" date="2020-09" db="EMBL/GenBank/DDBJ databases">
        <authorList>
            <person name="Sun Q."/>
            <person name="Kim S."/>
        </authorList>
    </citation>
    <scope>NUCLEOTIDE SEQUENCE</scope>
    <source>
        <strain evidence="4">KCTC 12711</strain>
    </source>
</reference>
<name>A0A918RSK9_9GAMM</name>
<gene>
    <name evidence="4" type="ORF">GCM10008090_18940</name>
</gene>
<comment type="caution">
    <text evidence="4">The sequence shown here is derived from an EMBL/GenBank/DDBJ whole genome shotgun (WGS) entry which is preliminary data.</text>
</comment>
<dbReference type="RefSeq" id="WP_189400158.1">
    <property type="nucleotide sequence ID" value="NZ_BMXA01000002.1"/>
</dbReference>
<feature type="compositionally biased region" description="Basic and acidic residues" evidence="1">
    <location>
        <begin position="1"/>
        <end position="12"/>
    </location>
</feature>
<dbReference type="Pfam" id="PF13413">
    <property type="entry name" value="HTH_25"/>
    <property type="match status" value="1"/>
</dbReference>
<dbReference type="InterPro" id="IPR025194">
    <property type="entry name" value="RodZ-like_C"/>
</dbReference>
<feature type="domain" description="Cytoskeleton protein RodZ-like C-terminal" evidence="3">
    <location>
        <begin position="223"/>
        <end position="294"/>
    </location>
</feature>
<protein>
    <submittedName>
        <fullName evidence="4">Transcriptional regulator</fullName>
    </submittedName>
</protein>
<evidence type="ECO:0000256" key="1">
    <source>
        <dbReference type="SAM" id="MobiDB-lite"/>
    </source>
</evidence>
<dbReference type="AlphaFoldDB" id="A0A918RSK9"/>
<dbReference type="InterPro" id="IPR010982">
    <property type="entry name" value="Lambda_DNA-bd_dom_sf"/>
</dbReference>
<keyword evidence="2" id="KW-1133">Transmembrane helix</keyword>
<keyword evidence="5" id="KW-1185">Reference proteome</keyword>
<dbReference type="PANTHER" id="PTHR34475">
    <property type="match status" value="1"/>
</dbReference>
<keyword evidence="2" id="KW-0472">Membrane</keyword>
<dbReference type="EMBL" id="BMXA01000002">
    <property type="protein sequence ID" value="GHA09200.1"/>
    <property type="molecule type" value="Genomic_DNA"/>
</dbReference>
<dbReference type="SUPFAM" id="SSF47413">
    <property type="entry name" value="lambda repressor-like DNA-binding domains"/>
    <property type="match status" value="1"/>
</dbReference>
<dbReference type="GO" id="GO:0003677">
    <property type="term" value="F:DNA binding"/>
    <property type="evidence" value="ECO:0007669"/>
    <property type="project" value="InterPro"/>
</dbReference>
<dbReference type="PANTHER" id="PTHR34475:SF1">
    <property type="entry name" value="CYTOSKELETON PROTEIN RODZ"/>
    <property type="match status" value="1"/>
</dbReference>
<dbReference type="Pfam" id="PF13464">
    <property type="entry name" value="RodZ_C"/>
    <property type="match status" value="1"/>
</dbReference>
<feature type="region of interest" description="Disordered" evidence="1">
    <location>
        <begin position="1"/>
        <end position="26"/>
    </location>
</feature>
<evidence type="ECO:0000259" key="3">
    <source>
        <dbReference type="Pfam" id="PF13464"/>
    </source>
</evidence>
<feature type="transmembrane region" description="Helical" evidence="2">
    <location>
        <begin position="116"/>
        <end position="136"/>
    </location>
</feature>
<dbReference type="InterPro" id="IPR001387">
    <property type="entry name" value="Cro/C1-type_HTH"/>
</dbReference>